<protein>
    <submittedName>
        <fullName evidence="1">Uncharacterized protein</fullName>
    </submittedName>
</protein>
<evidence type="ECO:0000313" key="1">
    <source>
        <dbReference type="EMBL" id="QKZ16258.1"/>
    </source>
</evidence>
<dbReference type="EMBL" id="CP056041">
    <property type="protein sequence ID" value="QKZ16258.1"/>
    <property type="molecule type" value="Genomic_DNA"/>
</dbReference>
<dbReference type="AlphaFoldDB" id="A0A7I0NT65"/>
<proteinExistence type="predicted"/>
<sequence>MNWLFGKGLRRRVTTARARSMPQRLRQDLDRALALRDDADRRAAVDRVVQGITKGTYGAAFQRQAENAAMRGRSSS</sequence>
<name>A0A7I0NT65_STRCX</name>
<accession>A0A7I0NT65</accession>
<dbReference type="RefSeq" id="WP_176573933.1">
    <property type="nucleotide sequence ID" value="NZ_CBDRGH010000018.1"/>
</dbReference>
<gene>
    <name evidence="1" type="ORF">HUT05_02035</name>
</gene>
<keyword evidence="2" id="KW-1185">Reference proteome</keyword>
<organism evidence="1 2">
    <name type="scientific">Streptomyces chartreusis</name>
    <dbReference type="NCBI Taxonomy" id="1969"/>
    <lineage>
        <taxon>Bacteria</taxon>
        <taxon>Bacillati</taxon>
        <taxon>Actinomycetota</taxon>
        <taxon>Actinomycetes</taxon>
        <taxon>Kitasatosporales</taxon>
        <taxon>Streptomycetaceae</taxon>
        <taxon>Streptomyces</taxon>
    </lineage>
</organism>
<reference evidence="1 2" key="1">
    <citation type="submission" date="2020-06" db="EMBL/GenBank/DDBJ databases">
        <title>Genome mining for natural products.</title>
        <authorList>
            <person name="Zhang B."/>
            <person name="Shi J."/>
            <person name="Ge H."/>
        </authorList>
    </citation>
    <scope>NUCLEOTIDE SEQUENCE [LARGE SCALE GENOMIC DNA]</scope>
    <source>
        <strain evidence="1 2">NA02069</strain>
    </source>
</reference>
<dbReference type="Proteomes" id="UP000509418">
    <property type="component" value="Chromosome"/>
</dbReference>
<evidence type="ECO:0000313" key="2">
    <source>
        <dbReference type="Proteomes" id="UP000509418"/>
    </source>
</evidence>